<feature type="region of interest" description="Disordered" evidence="1">
    <location>
        <begin position="139"/>
        <end position="165"/>
    </location>
</feature>
<dbReference type="Proteomes" id="UP000183832">
    <property type="component" value="Unassembled WGS sequence"/>
</dbReference>
<feature type="compositionally biased region" description="Basic and acidic residues" evidence="1">
    <location>
        <begin position="44"/>
        <end position="65"/>
    </location>
</feature>
<name>A0A1J1HTM7_9DIPT</name>
<evidence type="ECO:0000313" key="3">
    <source>
        <dbReference type="Proteomes" id="UP000183832"/>
    </source>
</evidence>
<feature type="compositionally biased region" description="Low complexity" evidence="1">
    <location>
        <begin position="7"/>
        <end position="20"/>
    </location>
</feature>
<protein>
    <submittedName>
        <fullName evidence="2">CLUMA_CG005022, isoform A</fullName>
    </submittedName>
</protein>
<evidence type="ECO:0000256" key="1">
    <source>
        <dbReference type="SAM" id="MobiDB-lite"/>
    </source>
</evidence>
<dbReference type="OrthoDB" id="10482128at2759"/>
<accession>A0A1J1HTM7</accession>
<keyword evidence="3" id="KW-1185">Reference proteome</keyword>
<gene>
    <name evidence="2" type="ORF">CLUMA_CG005022</name>
</gene>
<evidence type="ECO:0000313" key="2">
    <source>
        <dbReference type="EMBL" id="CRK91349.1"/>
    </source>
</evidence>
<dbReference type="EMBL" id="CVRI01000020">
    <property type="protein sequence ID" value="CRK91349.1"/>
    <property type="molecule type" value="Genomic_DNA"/>
</dbReference>
<dbReference type="AlphaFoldDB" id="A0A1J1HTM7"/>
<feature type="region of interest" description="Disordered" evidence="1">
    <location>
        <begin position="1"/>
        <end position="27"/>
    </location>
</feature>
<feature type="region of interest" description="Disordered" evidence="1">
    <location>
        <begin position="43"/>
        <end position="65"/>
    </location>
</feature>
<reference evidence="2 3" key="1">
    <citation type="submission" date="2015-04" db="EMBL/GenBank/DDBJ databases">
        <authorList>
            <person name="Syromyatnikov M.Y."/>
            <person name="Popov V.N."/>
        </authorList>
    </citation>
    <scope>NUCLEOTIDE SEQUENCE [LARGE SCALE GENOMIC DNA]</scope>
</reference>
<proteinExistence type="predicted"/>
<sequence>MASPDNSKSISSSHSIPFSKPSRDAFEDMTAFTPPVESWIIKYPKKEHQDSRKPRRVPKEEELEDPCRKYIESSEIPIKSNKSLGTDDHFKSAVCSKNLLKACEKIMSTKDFSKHPMEDGDEFDAELSLMNENSRMEYYRQKHSARRGSQSLPASPKLERKQTPEPKVYLKVDGIDFLEFELGVA</sequence>
<organism evidence="2 3">
    <name type="scientific">Clunio marinus</name>
    <dbReference type="NCBI Taxonomy" id="568069"/>
    <lineage>
        <taxon>Eukaryota</taxon>
        <taxon>Metazoa</taxon>
        <taxon>Ecdysozoa</taxon>
        <taxon>Arthropoda</taxon>
        <taxon>Hexapoda</taxon>
        <taxon>Insecta</taxon>
        <taxon>Pterygota</taxon>
        <taxon>Neoptera</taxon>
        <taxon>Endopterygota</taxon>
        <taxon>Diptera</taxon>
        <taxon>Nematocera</taxon>
        <taxon>Chironomoidea</taxon>
        <taxon>Chironomidae</taxon>
        <taxon>Clunio</taxon>
    </lineage>
</organism>